<dbReference type="HOGENOM" id="CLU_054611_2_1_9"/>
<dbReference type="AlphaFoldDB" id="Q5WEC3"/>
<evidence type="ECO:0000313" key="10">
    <source>
        <dbReference type="EMBL" id="BAD65287.1"/>
    </source>
</evidence>
<comment type="catalytic activity">
    <reaction evidence="7 8">
        <text>L-histidinol phosphate + H2O = L-histidinol + phosphate</text>
        <dbReference type="Rhea" id="RHEA:14465"/>
        <dbReference type="ChEBI" id="CHEBI:15377"/>
        <dbReference type="ChEBI" id="CHEBI:43474"/>
        <dbReference type="ChEBI" id="CHEBI:57699"/>
        <dbReference type="ChEBI" id="CHEBI:57980"/>
        <dbReference type="EC" id="3.1.3.15"/>
    </reaction>
</comment>
<reference evidence="10 11" key="5">
    <citation type="journal article" date="2007" name="Extremophiles">
        <title>Intragenomic diversity of the V1 regions of 16S rRNA genes in high-alkaline protease-producing Bacillus clausii spp.</title>
        <authorList>
            <person name="Kageyama Y."/>
            <person name="Takaki Y."/>
            <person name="Shimamura S."/>
            <person name="Nishi S."/>
            <person name="Nogi Y."/>
            <person name="Uchimura K."/>
            <person name="Kobayashi T."/>
            <person name="Hitomi J."/>
            <person name="Ozaki K."/>
            <person name="Kawai S."/>
            <person name="Ito S."/>
            <person name="Horikoshi K."/>
        </authorList>
    </citation>
    <scope>NUCLEOTIDE SEQUENCE [LARGE SCALE GENOMIC DNA]</scope>
    <source>
        <strain evidence="10 11">KSM-K16</strain>
    </source>
</reference>
<reference evidence="10 11" key="3">
    <citation type="journal article" date="1997" name="Protein Eng.">
        <title>High-resolution crystal structure of M-protease: phylogeny aided analysis of the high-alkaline adaptation mechanism.</title>
        <authorList>
            <person name="Shirai T."/>
            <person name="Suzuki A."/>
            <person name="Yamane T."/>
            <person name="Ashida T."/>
            <person name="Kobayashi T."/>
            <person name="Ito S."/>
        </authorList>
    </citation>
    <scope>NUCLEOTIDE SEQUENCE [LARGE SCALE GENOMIC DNA]</scope>
    <source>
        <strain evidence="10 11">KSM-K16</strain>
    </source>
</reference>
<dbReference type="GO" id="GO:0000105">
    <property type="term" value="P:L-histidine biosynthetic process"/>
    <property type="evidence" value="ECO:0007669"/>
    <property type="project" value="UniProtKB-UniRule"/>
</dbReference>
<dbReference type="EMBL" id="AP006627">
    <property type="protein sequence ID" value="BAD65287.1"/>
    <property type="molecule type" value="Genomic_DNA"/>
</dbReference>
<comment type="pathway">
    <text evidence="1 8">Amino-acid biosynthesis; L-histidine biosynthesis; L-histidine from 5-phospho-alpha-D-ribose 1-diphosphate: step 8/9.</text>
</comment>
<evidence type="ECO:0000256" key="7">
    <source>
        <dbReference type="ARBA" id="ARBA00049158"/>
    </source>
</evidence>
<evidence type="ECO:0000256" key="2">
    <source>
        <dbReference type="ARBA" id="ARBA00009152"/>
    </source>
</evidence>
<comment type="similarity">
    <text evidence="2 8">Belongs to the PHP hydrolase family. HisK subfamily.</text>
</comment>
<accession>Q5WEC3</accession>
<dbReference type="NCBIfam" id="TIGR01856">
    <property type="entry name" value="hisJ_fam"/>
    <property type="match status" value="1"/>
</dbReference>
<dbReference type="InterPro" id="IPR010140">
    <property type="entry name" value="Histidinol_P_phosphatase_HisJ"/>
</dbReference>
<sequence>MCADSRHCRSTNIFKHDLIYKGAVSMIIRDGHIHTPFCPHGSADTLASYCEQAISLGLKTITFAEHAPLPAGFSDPTPNQDSAMAASDLNAYLQETRAIKKEYAHALDVLIGLEVDYIFGYEAETKALLNEVGPSLDDSILSVHFLKVGGHYRCIDYSPEEFAAIAADLGSTNALYALYYDTVLASICADLGPYKPKRIGHITLCKKFQKLYQAEQSFGQEISAILAAIHENGLQLDYNYAGLTKPYCGESYPPKEIALQAKTMGIPLVYGSDAHSAAGLRMF</sequence>
<dbReference type="Pfam" id="PF02811">
    <property type="entry name" value="PHP"/>
    <property type="match status" value="1"/>
</dbReference>
<evidence type="ECO:0000259" key="9">
    <source>
        <dbReference type="Pfam" id="PF02811"/>
    </source>
</evidence>
<dbReference type="SUPFAM" id="SSF89550">
    <property type="entry name" value="PHP domain-like"/>
    <property type="match status" value="1"/>
</dbReference>
<dbReference type="CDD" id="cd12110">
    <property type="entry name" value="PHP_HisPPase_Hisj_like"/>
    <property type="match status" value="1"/>
</dbReference>
<evidence type="ECO:0000256" key="5">
    <source>
        <dbReference type="ARBA" id="ARBA00022801"/>
    </source>
</evidence>
<organism evidence="10 11">
    <name type="scientific">Shouchella clausii (strain KSM-K16)</name>
    <name type="common">Alkalihalobacillus clausii</name>
    <dbReference type="NCBI Taxonomy" id="66692"/>
    <lineage>
        <taxon>Bacteria</taxon>
        <taxon>Bacillati</taxon>
        <taxon>Bacillota</taxon>
        <taxon>Bacilli</taxon>
        <taxon>Bacillales</taxon>
        <taxon>Bacillaceae</taxon>
        <taxon>Shouchella</taxon>
    </lineage>
</organism>
<dbReference type="Gene3D" id="3.20.20.140">
    <property type="entry name" value="Metal-dependent hydrolases"/>
    <property type="match status" value="1"/>
</dbReference>
<keyword evidence="11" id="KW-1185">Reference proteome</keyword>
<dbReference type="GO" id="GO:0005737">
    <property type="term" value="C:cytoplasm"/>
    <property type="evidence" value="ECO:0007669"/>
    <property type="project" value="TreeGrafter"/>
</dbReference>
<dbReference type="PANTHER" id="PTHR21039:SF0">
    <property type="entry name" value="HISTIDINOL-PHOSPHATASE"/>
    <property type="match status" value="1"/>
</dbReference>
<evidence type="ECO:0000313" key="11">
    <source>
        <dbReference type="Proteomes" id="UP000001168"/>
    </source>
</evidence>
<evidence type="ECO:0000256" key="4">
    <source>
        <dbReference type="ARBA" id="ARBA00022605"/>
    </source>
</evidence>
<dbReference type="eggNOG" id="COG1387">
    <property type="taxonomic scope" value="Bacteria"/>
</dbReference>
<keyword evidence="6 8" id="KW-0368">Histidine biosynthesis</keyword>
<proteinExistence type="inferred from homology"/>
<feature type="domain" description="PHP" evidence="9">
    <location>
        <begin position="30"/>
        <end position="239"/>
    </location>
</feature>
<dbReference type="STRING" id="66692.ABC2752"/>
<reference evidence="10 11" key="2">
    <citation type="journal article" date="1995" name="Appl. Microbiol. Biotechnol.">
        <title>Purification and properties of an alkaline protease from alkalophilic Bacillus sp. KSM-K16.</title>
        <authorList>
            <person name="Kobayashi T."/>
            <person name="Hakamada Y."/>
            <person name="Adachi S."/>
            <person name="Hitomi J."/>
            <person name="Yoshimatsu T."/>
            <person name="Koike K."/>
            <person name="Kawai S."/>
            <person name="Ito S."/>
        </authorList>
    </citation>
    <scope>NUCLEOTIDE SEQUENCE [LARGE SCALE GENOMIC DNA]</scope>
    <source>
        <strain evidence="10 11">KSM-K16</strain>
    </source>
</reference>
<dbReference type="InterPro" id="IPR004013">
    <property type="entry name" value="PHP_dom"/>
</dbReference>
<dbReference type="UniPathway" id="UPA00031">
    <property type="reaction ID" value="UER00013"/>
</dbReference>
<dbReference type="NCBIfam" id="NF005996">
    <property type="entry name" value="PRK08123.1"/>
    <property type="match status" value="1"/>
</dbReference>
<evidence type="ECO:0000256" key="1">
    <source>
        <dbReference type="ARBA" id="ARBA00004970"/>
    </source>
</evidence>
<evidence type="ECO:0000256" key="6">
    <source>
        <dbReference type="ARBA" id="ARBA00023102"/>
    </source>
</evidence>
<dbReference type="KEGG" id="bcl:ABC2752"/>
<evidence type="ECO:0000256" key="3">
    <source>
        <dbReference type="ARBA" id="ARBA00013085"/>
    </source>
</evidence>
<dbReference type="EC" id="3.1.3.15" evidence="3 8"/>
<evidence type="ECO:0000256" key="8">
    <source>
        <dbReference type="RuleBase" id="RU366003"/>
    </source>
</evidence>
<keyword evidence="4 8" id="KW-0028">Amino-acid biosynthesis</keyword>
<dbReference type="GO" id="GO:0004401">
    <property type="term" value="F:histidinol-phosphatase activity"/>
    <property type="evidence" value="ECO:0007669"/>
    <property type="project" value="UniProtKB-UniRule"/>
</dbReference>
<dbReference type="PANTHER" id="PTHR21039">
    <property type="entry name" value="HISTIDINOL PHOSPHATASE-RELATED"/>
    <property type="match status" value="1"/>
</dbReference>
<reference evidence="10 11" key="1">
    <citation type="journal article" date="1994" name="J. Ferment. Bioeng.">
        <title>Molecular cloning and nucleotide sequence of the gene for an alkaline protease from the alkalophilic Bacillus sp. KSM-K16.</title>
        <authorList>
            <person name="Hakamada Y."/>
            <person name="Kobayashi T."/>
            <person name="Hitomi J."/>
            <person name="Kawai S."/>
            <person name="Ito S."/>
        </authorList>
    </citation>
    <scope>NUCLEOTIDE SEQUENCE [LARGE SCALE GENOMIC DNA]</scope>
    <source>
        <strain evidence="10 11">KSM-K16</strain>
    </source>
</reference>
<keyword evidence="5 8" id="KW-0378">Hydrolase</keyword>
<protein>
    <recommendedName>
        <fullName evidence="3 8">Histidinol-phosphatase</fullName>
        <shortName evidence="8">HolPase</shortName>
        <ecNumber evidence="3 8">3.1.3.15</ecNumber>
    </recommendedName>
</protein>
<name>Q5WEC3_SHOC1</name>
<gene>
    <name evidence="10" type="primary">hisJ</name>
    <name evidence="10" type="ordered locus">ABC2752</name>
</gene>
<reference evidence="11" key="4">
    <citation type="submission" date="2003-10" db="EMBL/GenBank/DDBJ databases">
        <title>The complete genome sequence of the alkaliphilic Bacillus clausii KSM-K16.</title>
        <authorList>
            <person name="Takaki Y."/>
            <person name="Kageyama Y."/>
            <person name="Shimamura S."/>
            <person name="Suzuki H."/>
            <person name="Nishi S."/>
            <person name="Hatada Y."/>
            <person name="Kawai S."/>
            <person name="Ito S."/>
            <person name="Horikoshi K."/>
        </authorList>
    </citation>
    <scope>NUCLEOTIDE SEQUENCE [LARGE SCALE GENOMIC DNA]</scope>
    <source>
        <strain evidence="11">KSM-K16</strain>
    </source>
</reference>
<dbReference type="InterPro" id="IPR016195">
    <property type="entry name" value="Pol/histidinol_Pase-like"/>
</dbReference>
<dbReference type="Proteomes" id="UP000001168">
    <property type="component" value="Chromosome"/>
</dbReference>